<dbReference type="AlphaFoldDB" id="Q1AYJ7"/>
<dbReference type="RefSeq" id="WP_011563549.1">
    <property type="nucleotide sequence ID" value="NC_008148.1"/>
</dbReference>
<feature type="chain" id="PRO_5004187587" evidence="2">
    <location>
        <begin position="26"/>
        <end position="85"/>
    </location>
</feature>
<dbReference type="Proteomes" id="UP000006637">
    <property type="component" value="Chromosome"/>
</dbReference>
<organism evidence="3 4">
    <name type="scientific">Rubrobacter xylanophilus (strain DSM 9941 / JCM 11954 / NBRC 16129 / PRD-1)</name>
    <dbReference type="NCBI Taxonomy" id="266117"/>
    <lineage>
        <taxon>Bacteria</taxon>
        <taxon>Bacillati</taxon>
        <taxon>Actinomycetota</taxon>
        <taxon>Rubrobacteria</taxon>
        <taxon>Rubrobacterales</taxon>
        <taxon>Rubrobacteraceae</taxon>
        <taxon>Rubrobacter</taxon>
    </lineage>
</organism>
<reference evidence="3 4" key="1">
    <citation type="submission" date="2006-06" db="EMBL/GenBank/DDBJ databases">
        <title>Complete sequence of Rubrobacter xylanophilus DSM 9941.</title>
        <authorList>
            <consortium name="US DOE Joint Genome Institute"/>
            <person name="Copeland A."/>
            <person name="Lucas S."/>
            <person name="Lapidus A."/>
            <person name="Barry K."/>
            <person name="Detter J.C."/>
            <person name="Glavina del Rio T."/>
            <person name="Hammon N."/>
            <person name="Israni S."/>
            <person name="Dalin E."/>
            <person name="Tice H."/>
            <person name="Pitluck S."/>
            <person name="Munk A.C."/>
            <person name="Brettin T."/>
            <person name="Bruce D."/>
            <person name="Han C."/>
            <person name="Tapia R."/>
            <person name="Gilna P."/>
            <person name="Schmutz J."/>
            <person name="Larimer F."/>
            <person name="Land M."/>
            <person name="Hauser L."/>
            <person name="Kyrpides N."/>
            <person name="Lykidis A."/>
            <person name="da Costa M.S."/>
            <person name="Rainey F.A."/>
            <person name="Empadinhas N."/>
            <person name="Jolivet E."/>
            <person name="Battista J.R."/>
            <person name="Richardson P."/>
        </authorList>
    </citation>
    <scope>NUCLEOTIDE SEQUENCE [LARGE SCALE GENOMIC DNA]</scope>
    <source>
        <strain evidence="4">DSM 9941 / NBRC 16129 / PRD-1</strain>
    </source>
</reference>
<keyword evidence="4" id="KW-1185">Reference proteome</keyword>
<dbReference type="OrthoDB" id="9926193at2"/>
<feature type="signal peptide" evidence="2">
    <location>
        <begin position="1"/>
        <end position="25"/>
    </location>
</feature>
<dbReference type="STRING" id="266117.Rxyl_0557"/>
<keyword evidence="2" id="KW-0732">Signal</keyword>
<proteinExistence type="predicted"/>
<evidence type="ECO:0000256" key="1">
    <source>
        <dbReference type="SAM" id="MobiDB-lite"/>
    </source>
</evidence>
<sequence>MRRRAAQLVITAVAALVVMVPPAFAVSKCPEPPPQKVHCNAGNGNGNEGCDPGNSTLNNRGGDEIGAPARRGGSQPNPGGNNVLW</sequence>
<feature type="compositionally biased region" description="Polar residues" evidence="1">
    <location>
        <begin position="74"/>
        <end position="85"/>
    </location>
</feature>
<evidence type="ECO:0000313" key="4">
    <source>
        <dbReference type="Proteomes" id="UP000006637"/>
    </source>
</evidence>
<accession>Q1AYJ7</accession>
<protein>
    <submittedName>
        <fullName evidence="3">Uncharacterized protein</fullName>
    </submittedName>
</protein>
<dbReference type="EMBL" id="CP000386">
    <property type="protein sequence ID" value="ABG03531.1"/>
    <property type="molecule type" value="Genomic_DNA"/>
</dbReference>
<dbReference type="HOGENOM" id="CLU_2510651_0_0_11"/>
<feature type="region of interest" description="Disordered" evidence="1">
    <location>
        <begin position="27"/>
        <end position="85"/>
    </location>
</feature>
<evidence type="ECO:0000313" key="3">
    <source>
        <dbReference type="EMBL" id="ABG03531.1"/>
    </source>
</evidence>
<gene>
    <name evidence="3" type="ordered locus">Rxyl_0557</name>
</gene>
<dbReference type="KEGG" id="rxy:Rxyl_0557"/>
<name>Q1AYJ7_RUBXD</name>
<evidence type="ECO:0000256" key="2">
    <source>
        <dbReference type="SAM" id="SignalP"/>
    </source>
</evidence>